<gene>
    <name evidence="2" type="ORF">GA0111570_109119</name>
</gene>
<reference evidence="2 3" key="1">
    <citation type="submission" date="2016-06" db="EMBL/GenBank/DDBJ databases">
        <authorList>
            <person name="Olsen C.W."/>
            <person name="Carey S."/>
            <person name="Hinshaw L."/>
            <person name="Karasin A.I."/>
        </authorList>
    </citation>
    <scope>NUCLEOTIDE SEQUENCE [LARGE SCALE GENOMIC DNA]</scope>
    <source>
        <strain evidence="2 3">LZ-22</strain>
    </source>
</reference>
<protein>
    <submittedName>
        <fullName evidence="2">Uncharacterized protein</fullName>
    </submittedName>
</protein>
<dbReference type="Proteomes" id="UP000199086">
    <property type="component" value="Unassembled WGS sequence"/>
</dbReference>
<sequence length="126" mass="13476">MKQDNPLARSVESARLLLDRIDTDQPTLDDVTRLTEAGEHLTSALNEAMAAVALSGASIRQVAAAARIAPNSVGPRLAASAPLEGYVEEGRVSGESLSRARYDASRSNNSKSRPLRFSTRKPDDLS</sequence>
<accession>A0A1G6HFT8</accession>
<keyword evidence="3" id="KW-1185">Reference proteome</keyword>
<evidence type="ECO:0000313" key="3">
    <source>
        <dbReference type="Proteomes" id="UP000199086"/>
    </source>
</evidence>
<name>A0A1G6HFT8_9ACTN</name>
<dbReference type="AlphaFoldDB" id="A0A1G6HFT8"/>
<organism evidence="2 3">
    <name type="scientific">Raineyella antarctica</name>
    <dbReference type="NCBI Taxonomy" id="1577474"/>
    <lineage>
        <taxon>Bacteria</taxon>
        <taxon>Bacillati</taxon>
        <taxon>Actinomycetota</taxon>
        <taxon>Actinomycetes</taxon>
        <taxon>Propionibacteriales</taxon>
        <taxon>Propionibacteriaceae</taxon>
        <taxon>Raineyella</taxon>
    </lineage>
</organism>
<feature type="compositionally biased region" description="Basic and acidic residues" evidence="1">
    <location>
        <begin position="88"/>
        <end position="104"/>
    </location>
</feature>
<evidence type="ECO:0000313" key="2">
    <source>
        <dbReference type="EMBL" id="SDB93197.1"/>
    </source>
</evidence>
<dbReference type="STRING" id="1577474.GA0111570_109119"/>
<dbReference type="EMBL" id="FMYF01000009">
    <property type="protein sequence ID" value="SDB93197.1"/>
    <property type="molecule type" value="Genomic_DNA"/>
</dbReference>
<proteinExistence type="predicted"/>
<dbReference type="RefSeq" id="WP_175557491.1">
    <property type="nucleotide sequence ID" value="NZ_FMYF01000009.1"/>
</dbReference>
<feature type="region of interest" description="Disordered" evidence="1">
    <location>
        <begin position="79"/>
        <end position="126"/>
    </location>
</feature>
<evidence type="ECO:0000256" key="1">
    <source>
        <dbReference type="SAM" id="MobiDB-lite"/>
    </source>
</evidence>